<reference evidence="2 3" key="1">
    <citation type="submission" date="2014-11" db="EMBL/GenBank/DDBJ databases">
        <title>Whole genome shotgun sequence of Sphingomonas parapaucimobilis NBRC 15100.</title>
        <authorList>
            <person name="Katano-Makiyama Y."/>
            <person name="Hosoyama A."/>
            <person name="Hashimoto M."/>
            <person name="Hosoyama Y."/>
            <person name="Noguchi M."/>
            <person name="Numata M."/>
            <person name="Tsuchikane K."/>
            <person name="Hirakata S."/>
            <person name="Uohara A."/>
            <person name="Shimodaira J."/>
            <person name="Ohji S."/>
            <person name="Ichikawa N."/>
            <person name="Kimura A."/>
            <person name="Yamazoe A."/>
            <person name="Fujita N."/>
        </authorList>
    </citation>
    <scope>NUCLEOTIDE SEQUENCE [LARGE SCALE GENOMIC DNA]</scope>
    <source>
        <strain evidence="2 3">NBRC 15100</strain>
    </source>
</reference>
<proteinExistence type="predicted"/>
<evidence type="ECO:0000256" key="1">
    <source>
        <dbReference type="SAM" id="SignalP"/>
    </source>
</evidence>
<evidence type="ECO:0000313" key="3">
    <source>
        <dbReference type="Proteomes" id="UP000032305"/>
    </source>
</evidence>
<dbReference type="AlphaFoldDB" id="A0A0A1W8D4"/>
<keyword evidence="1" id="KW-0732">Signal</keyword>
<dbReference type="Proteomes" id="UP000032305">
    <property type="component" value="Unassembled WGS sequence"/>
</dbReference>
<sequence>MIRMSLAMSMALVATAATAATPDTPKPGKLKLFRNWIVACDNGRACGAASLAAEESALQDVGLIVARDAGGRVTVRIRDMTGKAKTASVRVDGRTIASTPLDRDGEGEWQGTSASALVAAIARGQRATLLTPSAHPLALAGASAAFRYMDDRQGRAGTTSALIARGAKRHRATSPALPMVQVVTPPPGAAPVIPASAISEARRRYRCATDDGSPFSADAHRLDRRSTLVLMSCGAGAYNYLVKPLIWRDGRLSPATFDFAYPFGERPEPGQPQLLVNVDWSRDGRLSSWGKGRGLGDCGDAQQFGWDGTRFRLLQAAQMTECRGAIDTLTVWRARAVPVKPR</sequence>
<evidence type="ECO:0008006" key="4">
    <source>
        <dbReference type="Google" id="ProtNLM"/>
    </source>
</evidence>
<dbReference type="EMBL" id="BBPI01000062">
    <property type="protein sequence ID" value="GAM01427.1"/>
    <property type="molecule type" value="Genomic_DNA"/>
</dbReference>
<gene>
    <name evidence="2" type="ORF">SP5_062_00070</name>
</gene>
<name>A0A0A1W8D4_9SPHN</name>
<dbReference type="OrthoDB" id="330924at2"/>
<dbReference type="Pfam" id="PF06674">
    <property type="entry name" value="DUF1176"/>
    <property type="match status" value="1"/>
</dbReference>
<feature type="signal peptide" evidence="1">
    <location>
        <begin position="1"/>
        <end position="19"/>
    </location>
</feature>
<evidence type="ECO:0000313" key="2">
    <source>
        <dbReference type="EMBL" id="GAM01427.1"/>
    </source>
</evidence>
<dbReference type="eggNOG" id="COG5342">
    <property type="taxonomic scope" value="Bacteria"/>
</dbReference>
<protein>
    <recommendedName>
        <fullName evidence="4">DUF1176 domain-containing protein</fullName>
    </recommendedName>
</protein>
<feature type="chain" id="PRO_5001993552" description="DUF1176 domain-containing protein" evidence="1">
    <location>
        <begin position="20"/>
        <end position="342"/>
    </location>
</feature>
<accession>A0A0A1W8D4</accession>
<dbReference type="InterPro" id="IPR009560">
    <property type="entry name" value="DUF1176"/>
</dbReference>
<comment type="caution">
    <text evidence="2">The sequence shown here is derived from an EMBL/GenBank/DDBJ whole genome shotgun (WGS) entry which is preliminary data.</text>
</comment>
<organism evidence="2 3">
    <name type="scientific">Sphingomonas parapaucimobilis NBRC 15100</name>
    <dbReference type="NCBI Taxonomy" id="1219049"/>
    <lineage>
        <taxon>Bacteria</taxon>
        <taxon>Pseudomonadati</taxon>
        <taxon>Pseudomonadota</taxon>
        <taxon>Alphaproteobacteria</taxon>
        <taxon>Sphingomonadales</taxon>
        <taxon>Sphingomonadaceae</taxon>
        <taxon>Sphingomonas</taxon>
    </lineage>
</organism>
<keyword evidence="3" id="KW-1185">Reference proteome</keyword>